<dbReference type="NCBIfam" id="TIGR01066">
    <property type="entry name" value="rplM_bact"/>
    <property type="match status" value="1"/>
</dbReference>
<dbReference type="GO" id="GO:0017148">
    <property type="term" value="P:negative regulation of translation"/>
    <property type="evidence" value="ECO:0007669"/>
    <property type="project" value="TreeGrafter"/>
</dbReference>
<comment type="caution">
    <text evidence="5">The sequence shown here is derived from an EMBL/GenBank/DDBJ whole genome shotgun (WGS) entry which is preliminary data.</text>
</comment>
<reference evidence="5 6" key="1">
    <citation type="journal article" date="2016" name="Nat. Commun.">
        <title>Thousands of microbial genomes shed light on interconnected biogeochemical processes in an aquifer system.</title>
        <authorList>
            <person name="Anantharaman K."/>
            <person name="Brown C.T."/>
            <person name="Hug L.A."/>
            <person name="Sharon I."/>
            <person name="Castelle C.J."/>
            <person name="Probst A.J."/>
            <person name="Thomas B.C."/>
            <person name="Singh A."/>
            <person name="Wilkins M.J."/>
            <person name="Karaoz U."/>
            <person name="Brodie E.L."/>
            <person name="Williams K.H."/>
            <person name="Hubbard S.S."/>
            <person name="Banfield J.F."/>
        </authorList>
    </citation>
    <scope>NUCLEOTIDE SEQUENCE [LARGE SCALE GENOMIC DNA]</scope>
</reference>
<dbReference type="CDD" id="cd00392">
    <property type="entry name" value="Ribosomal_L13"/>
    <property type="match status" value="1"/>
</dbReference>
<evidence type="ECO:0000256" key="1">
    <source>
        <dbReference type="ARBA" id="ARBA00006227"/>
    </source>
</evidence>
<comment type="similarity">
    <text evidence="1">Belongs to the universal ribosomal protein uL13 family.</text>
</comment>
<dbReference type="PANTHER" id="PTHR11545:SF2">
    <property type="entry name" value="LARGE RIBOSOMAL SUBUNIT PROTEIN UL13M"/>
    <property type="match status" value="1"/>
</dbReference>
<gene>
    <name evidence="5" type="ORF">A2556_02810</name>
</gene>
<dbReference type="EMBL" id="MHTM01000008">
    <property type="protein sequence ID" value="OHA62611.1"/>
    <property type="molecule type" value="Genomic_DNA"/>
</dbReference>
<dbReference type="AlphaFoldDB" id="A0A1G2QRS1"/>
<proteinExistence type="inferred from homology"/>
<dbReference type="Proteomes" id="UP000177140">
    <property type="component" value="Unassembled WGS sequence"/>
</dbReference>
<keyword evidence="2 5" id="KW-0689">Ribosomal protein</keyword>
<dbReference type="InterPro" id="IPR005823">
    <property type="entry name" value="Ribosomal_uL13_bac-type"/>
</dbReference>
<accession>A0A1G2QRS1</accession>
<dbReference type="PIRSF" id="PIRSF002181">
    <property type="entry name" value="Ribosomal_L13"/>
    <property type="match status" value="1"/>
</dbReference>
<dbReference type="GO" id="GO:0022625">
    <property type="term" value="C:cytosolic large ribosomal subunit"/>
    <property type="evidence" value="ECO:0007669"/>
    <property type="project" value="TreeGrafter"/>
</dbReference>
<evidence type="ECO:0000313" key="5">
    <source>
        <dbReference type="EMBL" id="OHA62611.1"/>
    </source>
</evidence>
<keyword evidence="3" id="KW-0687">Ribonucleoprotein</keyword>
<dbReference type="SUPFAM" id="SSF52161">
    <property type="entry name" value="Ribosomal protein L13"/>
    <property type="match status" value="1"/>
</dbReference>
<sequence length="125" mass="13996">MTKKVLPVVKAETFTIDATDQAIGRVASKVAMLLRGKNSPTFTPHLKPVNKVIVINASQMKISEKKALQKTYFRHSHQPGGDKYPTLSQVATKKGYREVLRKAVNGMLPHNRQHSIMMTNLKISE</sequence>
<dbReference type="InterPro" id="IPR005822">
    <property type="entry name" value="Ribosomal_uL13"/>
</dbReference>
<evidence type="ECO:0000256" key="3">
    <source>
        <dbReference type="ARBA" id="ARBA00023274"/>
    </source>
</evidence>
<protein>
    <recommendedName>
        <fullName evidence="4">50S ribosomal protein L13</fullName>
    </recommendedName>
</protein>
<dbReference type="PANTHER" id="PTHR11545">
    <property type="entry name" value="RIBOSOMAL PROTEIN L13"/>
    <property type="match status" value="1"/>
</dbReference>
<organism evidence="5 6">
    <name type="scientific">Candidatus Vogelbacteria bacterium RIFOXYD2_FULL_44_9</name>
    <dbReference type="NCBI Taxonomy" id="1802441"/>
    <lineage>
        <taxon>Bacteria</taxon>
        <taxon>Candidatus Vogeliibacteriota</taxon>
    </lineage>
</organism>
<dbReference type="GO" id="GO:0003729">
    <property type="term" value="F:mRNA binding"/>
    <property type="evidence" value="ECO:0007669"/>
    <property type="project" value="TreeGrafter"/>
</dbReference>
<dbReference type="InterPro" id="IPR036899">
    <property type="entry name" value="Ribosomal_uL13_sf"/>
</dbReference>
<evidence type="ECO:0000256" key="4">
    <source>
        <dbReference type="ARBA" id="ARBA00035499"/>
    </source>
</evidence>
<dbReference type="Gene3D" id="3.90.1180.10">
    <property type="entry name" value="Ribosomal protein L13"/>
    <property type="match status" value="1"/>
</dbReference>
<dbReference type="GO" id="GO:0003735">
    <property type="term" value="F:structural constituent of ribosome"/>
    <property type="evidence" value="ECO:0007669"/>
    <property type="project" value="InterPro"/>
</dbReference>
<evidence type="ECO:0000256" key="2">
    <source>
        <dbReference type="ARBA" id="ARBA00022980"/>
    </source>
</evidence>
<evidence type="ECO:0000313" key="6">
    <source>
        <dbReference type="Proteomes" id="UP000177140"/>
    </source>
</evidence>
<dbReference type="GO" id="GO:0006412">
    <property type="term" value="P:translation"/>
    <property type="evidence" value="ECO:0007669"/>
    <property type="project" value="InterPro"/>
</dbReference>
<dbReference type="Pfam" id="PF00572">
    <property type="entry name" value="Ribosomal_L13"/>
    <property type="match status" value="1"/>
</dbReference>
<name>A0A1G2QRS1_9BACT</name>